<name>A0A382EQS7_9ZZZZ</name>
<evidence type="ECO:0000256" key="3">
    <source>
        <dbReference type="ARBA" id="ARBA00038825"/>
    </source>
</evidence>
<feature type="non-terminal residue" evidence="6">
    <location>
        <position position="308"/>
    </location>
</feature>
<dbReference type="InterPro" id="IPR002937">
    <property type="entry name" value="Amino_oxidase"/>
</dbReference>
<feature type="domain" description="Amine oxidase" evidence="5">
    <location>
        <begin position="10"/>
        <end position="280"/>
    </location>
</feature>
<dbReference type="GO" id="GO:0016491">
    <property type="term" value="F:oxidoreductase activity"/>
    <property type="evidence" value="ECO:0007669"/>
    <property type="project" value="InterPro"/>
</dbReference>
<dbReference type="Gene3D" id="3.50.50.60">
    <property type="entry name" value="FAD/NAD(P)-binding domain"/>
    <property type="match status" value="2"/>
</dbReference>
<evidence type="ECO:0000256" key="4">
    <source>
        <dbReference type="ARBA" id="ARBA00040298"/>
    </source>
</evidence>
<dbReference type="InterPro" id="IPR036188">
    <property type="entry name" value="FAD/NAD-bd_sf"/>
</dbReference>
<dbReference type="PANTHER" id="PTHR10668">
    <property type="entry name" value="PHYTOENE DEHYDROGENASE"/>
    <property type="match status" value="1"/>
</dbReference>
<evidence type="ECO:0000313" key="6">
    <source>
        <dbReference type="EMBL" id="SVB52514.1"/>
    </source>
</evidence>
<comment type="subcellular location">
    <subcellularLocation>
        <location evidence="1">Mitochondrion matrix</location>
    </subcellularLocation>
</comment>
<comment type="function">
    <text evidence="2">Probable oxidoreductase that may play a role as regulator of mitochondrial function.</text>
</comment>
<protein>
    <recommendedName>
        <fullName evidence="4">Pyridine nucleotide-disulfide oxidoreductase domain-containing protein 2</fullName>
    </recommendedName>
</protein>
<evidence type="ECO:0000256" key="1">
    <source>
        <dbReference type="ARBA" id="ARBA00004305"/>
    </source>
</evidence>
<dbReference type="AlphaFoldDB" id="A0A382EQS7"/>
<dbReference type="PANTHER" id="PTHR10668:SF103">
    <property type="entry name" value="PYRIDINE NUCLEOTIDE-DISULFIDE OXIDOREDUCTASE DOMAIN-CONTAINING PROTEIN 2"/>
    <property type="match status" value="1"/>
</dbReference>
<feature type="non-terminal residue" evidence="6">
    <location>
        <position position="1"/>
    </location>
</feature>
<gene>
    <name evidence="6" type="ORF">METZ01_LOCUS205368</name>
</gene>
<reference evidence="6" key="1">
    <citation type="submission" date="2018-05" db="EMBL/GenBank/DDBJ databases">
        <authorList>
            <person name="Lanie J.A."/>
            <person name="Ng W.-L."/>
            <person name="Kazmierczak K.M."/>
            <person name="Andrzejewski T.M."/>
            <person name="Davidsen T.M."/>
            <person name="Wayne K.J."/>
            <person name="Tettelin H."/>
            <person name="Glass J.I."/>
            <person name="Rusch D."/>
            <person name="Podicherti R."/>
            <person name="Tsui H.-C.T."/>
            <person name="Winkler M.E."/>
        </authorList>
    </citation>
    <scope>NUCLEOTIDE SEQUENCE</scope>
</reference>
<comment type="subunit">
    <text evidence="3">Interacts with COX5B; this interaction may contribute to localize PYROXD2 to the inner face of the inner mitochondrial membrane.</text>
</comment>
<dbReference type="GO" id="GO:0005759">
    <property type="term" value="C:mitochondrial matrix"/>
    <property type="evidence" value="ECO:0007669"/>
    <property type="project" value="UniProtKB-SubCell"/>
</dbReference>
<evidence type="ECO:0000256" key="2">
    <source>
        <dbReference type="ARBA" id="ARBA00037217"/>
    </source>
</evidence>
<accession>A0A382EQS7</accession>
<dbReference type="Pfam" id="PF01593">
    <property type="entry name" value="Amino_oxidase"/>
    <property type="match status" value="1"/>
</dbReference>
<dbReference type="EMBL" id="UINC01045582">
    <property type="protein sequence ID" value="SVB52514.1"/>
    <property type="molecule type" value="Genomic_DNA"/>
</dbReference>
<dbReference type="SUPFAM" id="SSF51905">
    <property type="entry name" value="FAD/NAD(P)-binding domain"/>
    <property type="match status" value="1"/>
</dbReference>
<sequence length="308" mass="34131">VIAGGGHNALACGAILSKAGQRVLVAEKNPWLGGGVITREVTLPGFKHDLYGSSHVWIHANESFNELKPELEQYGLSYIWADDQITGHPNKEGPGIVVYKSIEKTIESISRYSSKDARRYREIFDEFVHIKDGFIKGMFSPPSPPSYLPAAMENSREGLRMLRSYNQSAKAFVLENFENPHVQAFILGWALAPQILPDQQGIGQTFYIMIPAIHMFGESIPEGGAMMLSTSLARFIEAHGGKVLTNAPVKQFSIDSNKTCQGLSLEDGTEIEAKKAVVTSLDPKQTFLRLIDEEHLSDDFLKMVHHFS</sequence>
<organism evidence="6">
    <name type="scientific">marine metagenome</name>
    <dbReference type="NCBI Taxonomy" id="408172"/>
    <lineage>
        <taxon>unclassified sequences</taxon>
        <taxon>metagenomes</taxon>
        <taxon>ecological metagenomes</taxon>
    </lineage>
</organism>
<evidence type="ECO:0000259" key="5">
    <source>
        <dbReference type="Pfam" id="PF01593"/>
    </source>
</evidence>
<proteinExistence type="predicted"/>